<dbReference type="EMBL" id="WUEY01000006">
    <property type="protein sequence ID" value="NEI71036.1"/>
    <property type="molecule type" value="Genomic_DNA"/>
</dbReference>
<sequence>MTGVYIGLDVATTTGATAFVNGKYIASTFTASAPYKQKTKKERVEEALGLKVSSLDAVLTGAILDDFERRLTIYFVDVTELYGPILAVGIEKPLVPNHERKKTVIDTQTEWAGKAIRRETVAGTNEATIHRANALAATAAKVCARFNIECEYIDQTTWRKDFLGNGRPGDSATCKKLAMKMCKSLGIEVPNADGAESVGVCRSLVLKKNPYGGRANDLFSPKKPMPKTPAQEDALARAEALFKK</sequence>
<protein>
    <submittedName>
        <fullName evidence="1">Uncharacterized protein</fullName>
    </submittedName>
</protein>
<gene>
    <name evidence="1" type="ORF">GR212_15765</name>
</gene>
<dbReference type="Proteomes" id="UP000483035">
    <property type="component" value="Unassembled WGS sequence"/>
</dbReference>
<comment type="caution">
    <text evidence="1">The sequence shown here is derived from an EMBL/GenBank/DDBJ whole genome shotgun (WGS) entry which is preliminary data.</text>
</comment>
<dbReference type="AlphaFoldDB" id="A0A6L9U9R5"/>
<proteinExistence type="predicted"/>
<dbReference type="RefSeq" id="WP_163987517.1">
    <property type="nucleotide sequence ID" value="NZ_WUEY01000006.1"/>
</dbReference>
<name>A0A6L9U9R5_9HYPH</name>
<evidence type="ECO:0000313" key="1">
    <source>
        <dbReference type="EMBL" id="NEI71036.1"/>
    </source>
</evidence>
<organism evidence="1 2">
    <name type="scientific">Rhizobium lusitanum</name>
    <dbReference type="NCBI Taxonomy" id="293958"/>
    <lineage>
        <taxon>Bacteria</taxon>
        <taxon>Pseudomonadati</taxon>
        <taxon>Pseudomonadota</taxon>
        <taxon>Alphaproteobacteria</taxon>
        <taxon>Hyphomicrobiales</taxon>
        <taxon>Rhizobiaceae</taxon>
        <taxon>Rhizobium/Agrobacterium group</taxon>
        <taxon>Rhizobium</taxon>
    </lineage>
</organism>
<reference evidence="1 2" key="1">
    <citation type="submission" date="2019-12" db="EMBL/GenBank/DDBJ databases">
        <title>Rhizobium genotypes associated with high levels of biological nitrogen fixation by grain legumes in a temperate-maritime cropping system.</title>
        <authorList>
            <person name="Maluk M."/>
            <person name="Francesc Ferrando Molina F."/>
            <person name="Lopez Del Egido L."/>
            <person name="Lafos M."/>
            <person name="Langarica-Fuentes A."/>
            <person name="Gebre Yohannes G."/>
            <person name="Young M.W."/>
            <person name="Martin P."/>
            <person name="Gantlett R."/>
            <person name="Kenicer G."/>
            <person name="Hawes C."/>
            <person name="Begg G.S."/>
            <person name="Quilliam R.S."/>
            <person name="Squire G.R."/>
            <person name="Poole P.S."/>
            <person name="Young P.W."/>
            <person name="Iannetta P.M."/>
            <person name="James E.K."/>
        </authorList>
    </citation>
    <scope>NUCLEOTIDE SEQUENCE [LARGE SCALE GENOMIC DNA]</scope>
    <source>
        <strain evidence="1 2">JHI1118</strain>
    </source>
</reference>
<evidence type="ECO:0000313" key="2">
    <source>
        <dbReference type="Proteomes" id="UP000483035"/>
    </source>
</evidence>
<accession>A0A6L9U9R5</accession>